<accession>A0A177HLX5</accession>
<dbReference type="InterPro" id="IPR046373">
    <property type="entry name" value="Acyl-CoA_Oxase/DH_mid-dom_sf"/>
</dbReference>
<dbReference type="PIRSF" id="PIRSF016578">
    <property type="entry name" value="HsaA"/>
    <property type="match status" value="1"/>
</dbReference>
<organism evidence="5 6">
    <name type="scientific">Streptomyces jeddahensis</name>
    <dbReference type="NCBI Taxonomy" id="1716141"/>
    <lineage>
        <taxon>Bacteria</taxon>
        <taxon>Bacillati</taxon>
        <taxon>Actinomycetota</taxon>
        <taxon>Actinomycetes</taxon>
        <taxon>Kitasatosporales</taxon>
        <taxon>Streptomycetaceae</taxon>
        <taxon>Streptomyces</taxon>
    </lineage>
</organism>
<dbReference type="Proteomes" id="UP000077381">
    <property type="component" value="Unassembled WGS sequence"/>
</dbReference>
<feature type="domain" description="Acyl-CoA dehydrogenase C-terminal" evidence="4">
    <location>
        <begin position="253"/>
        <end position="387"/>
    </location>
</feature>
<dbReference type="Pfam" id="PF02771">
    <property type="entry name" value="Acyl-CoA_dh_N"/>
    <property type="match status" value="1"/>
</dbReference>
<dbReference type="Pfam" id="PF08028">
    <property type="entry name" value="Acyl-CoA_dh_2"/>
    <property type="match status" value="1"/>
</dbReference>
<dbReference type="Gene3D" id="1.20.140.10">
    <property type="entry name" value="Butyryl-CoA Dehydrogenase, subunit A, domain 3"/>
    <property type="match status" value="1"/>
</dbReference>
<dbReference type="GO" id="GO:0050660">
    <property type="term" value="F:flavin adenine dinucleotide binding"/>
    <property type="evidence" value="ECO:0007669"/>
    <property type="project" value="InterPro"/>
</dbReference>
<dbReference type="InterPro" id="IPR036250">
    <property type="entry name" value="AcylCo_DH-like_C"/>
</dbReference>
<dbReference type="InterPro" id="IPR037069">
    <property type="entry name" value="AcylCoA_DH/ox_N_sf"/>
</dbReference>
<name>A0A177HLX5_9ACTN</name>
<evidence type="ECO:0000259" key="4">
    <source>
        <dbReference type="Pfam" id="PF08028"/>
    </source>
</evidence>
<evidence type="ECO:0000259" key="3">
    <source>
        <dbReference type="Pfam" id="PF02771"/>
    </source>
</evidence>
<dbReference type="AlphaFoldDB" id="A0A177HLX5"/>
<sequence>MTTTDPASIDPASIDPASTDPASTDWISVARTVAADLAKDAAERDKANKPPFEEADRLREAGLLTLLIPSERGGGGADWRTAYAVIREIAAGDGSIGQLIGYHYLLSWNARFFGGPAVVERLDRAAAEGRWLWGGAFNPRDPDVVLTPEPGGHGFRLDGRKSFATGARVADRLVVGATRSDSGEPLVVFVDPAHPGVVRNDDWDNFGQRLSASGSVEFRSVPVAADDVIGSLSQDDGVLSPFATLVTPAIQLVFVHFYLGIAEGALAAAADYTRSTTRPWLLSGVESATQDPYVLATYGELAVAARATRTLADHAAEAVQQGLDRGHDLTEHERGEIAATVAAAKVQSTKAALDITARILELTGARSTASAYGFDRFWRNARTHTLHDPVAYKLREVGDHFLNGAHPPFTLYT</sequence>
<dbReference type="InterPro" id="IPR013107">
    <property type="entry name" value="Acyl-CoA_DH_C"/>
</dbReference>
<dbReference type="STRING" id="1716141.STSP_47950"/>
<reference evidence="5 6" key="1">
    <citation type="submission" date="2015-12" db="EMBL/GenBank/DDBJ databases">
        <title>Genome sequence of Streptomyces sp. G25.</title>
        <authorList>
            <person name="Poehlein A."/>
            <person name="Roettig A."/>
            <person name="Hiessl S."/>
            <person name="Hauschild P."/>
            <person name="Schauer J."/>
            <person name="Madkour M.H."/>
            <person name="Al-Ansari A.M."/>
            <person name="Almakishah N.H."/>
            <person name="Steinbuechel A."/>
            <person name="Daniel R."/>
        </authorList>
    </citation>
    <scope>NUCLEOTIDE SEQUENCE [LARGE SCALE GENOMIC DNA]</scope>
    <source>
        <strain evidence="6">G25(2015)</strain>
    </source>
</reference>
<proteinExistence type="predicted"/>
<dbReference type="PATRIC" id="fig|1716141.3.peg.5039"/>
<dbReference type="PANTHER" id="PTHR43884">
    <property type="entry name" value="ACYL-COA DEHYDROGENASE"/>
    <property type="match status" value="1"/>
</dbReference>
<dbReference type="GO" id="GO:0006552">
    <property type="term" value="P:L-leucine catabolic process"/>
    <property type="evidence" value="ECO:0007669"/>
    <property type="project" value="TreeGrafter"/>
</dbReference>
<dbReference type="Gene3D" id="2.40.110.10">
    <property type="entry name" value="Butyryl-CoA Dehydrogenase, subunit A, domain 2"/>
    <property type="match status" value="1"/>
</dbReference>
<gene>
    <name evidence="5" type="primary">soxC_2</name>
    <name evidence="5" type="ORF">STSP_47950</name>
</gene>
<dbReference type="OrthoDB" id="571684at2"/>
<evidence type="ECO:0000256" key="1">
    <source>
        <dbReference type="ARBA" id="ARBA00023002"/>
    </source>
</evidence>
<evidence type="ECO:0000256" key="2">
    <source>
        <dbReference type="SAM" id="MobiDB-lite"/>
    </source>
</evidence>
<feature type="domain" description="Acyl-CoA dehydrogenase/oxidase N-terminal" evidence="3">
    <location>
        <begin position="28"/>
        <end position="117"/>
    </location>
</feature>
<dbReference type="PANTHER" id="PTHR43884:SF12">
    <property type="entry name" value="ISOVALERYL-COA DEHYDROGENASE, MITOCHONDRIAL-RELATED"/>
    <property type="match status" value="1"/>
</dbReference>
<dbReference type="EMBL" id="LOHS01000100">
    <property type="protein sequence ID" value="OAH11915.1"/>
    <property type="molecule type" value="Genomic_DNA"/>
</dbReference>
<feature type="region of interest" description="Disordered" evidence="2">
    <location>
        <begin position="1"/>
        <end position="22"/>
    </location>
</feature>
<dbReference type="InterPro" id="IPR009100">
    <property type="entry name" value="AcylCoA_DH/oxidase_NM_dom_sf"/>
</dbReference>
<comment type="caution">
    <text evidence="5">The sequence shown here is derived from an EMBL/GenBank/DDBJ whole genome shotgun (WGS) entry which is preliminary data.</text>
</comment>
<protein>
    <submittedName>
        <fullName evidence="5">Dibenzothiophene desulfurization enzyme C</fullName>
    </submittedName>
</protein>
<dbReference type="Gene3D" id="1.10.540.10">
    <property type="entry name" value="Acyl-CoA dehydrogenase/oxidase, N-terminal domain"/>
    <property type="match status" value="1"/>
</dbReference>
<dbReference type="InterPro" id="IPR013786">
    <property type="entry name" value="AcylCoA_DH/ox_N"/>
</dbReference>
<dbReference type="GO" id="GO:0008470">
    <property type="term" value="F:3-methylbutanoyl-CoA dehydrogenase activity"/>
    <property type="evidence" value="ECO:0007669"/>
    <property type="project" value="TreeGrafter"/>
</dbReference>
<dbReference type="RefSeq" id="WP_067281637.1">
    <property type="nucleotide sequence ID" value="NZ_LOHS01000100.1"/>
</dbReference>
<evidence type="ECO:0000313" key="5">
    <source>
        <dbReference type="EMBL" id="OAH11915.1"/>
    </source>
</evidence>
<keyword evidence="1" id="KW-0560">Oxidoreductase</keyword>
<keyword evidence="6" id="KW-1185">Reference proteome</keyword>
<dbReference type="SUPFAM" id="SSF56645">
    <property type="entry name" value="Acyl-CoA dehydrogenase NM domain-like"/>
    <property type="match status" value="1"/>
</dbReference>
<dbReference type="SUPFAM" id="SSF47203">
    <property type="entry name" value="Acyl-CoA dehydrogenase C-terminal domain-like"/>
    <property type="match status" value="1"/>
</dbReference>
<evidence type="ECO:0000313" key="6">
    <source>
        <dbReference type="Proteomes" id="UP000077381"/>
    </source>
</evidence>